<gene>
    <name evidence="1" type="ORF">SAMN06265171_106284</name>
</gene>
<evidence type="ECO:0000313" key="2">
    <source>
        <dbReference type="Proteomes" id="UP000316916"/>
    </source>
</evidence>
<name>A0A521E1B1_9FLAO</name>
<dbReference type="EMBL" id="FXTC01000006">
    <property type="protein sequence ID" value="SMO77625.1"/>
    <property type="molecule type" value="Genomic_DNA"/>
</dbReference>
<evidence type="ECO:0008006" key="3">
    <source>
        <dbReference type="Google" id="ProtNLM"/>
    </source>
</evidence>
<reference evidence="1 2" key="1">
    <citation type="submission" date="2017-05" db="EMBL/GenBank/DDBJ databases">
        <authorList>
            <person name="Varghese N."/>
            <person name="Submissions S."/>
        </authorList>
    </citation>
    <scope>NUCLEOTIDE SEQUENCE [LARGE SCALE GENOMIC DNA]</scope>
    <source>
        <strain evidence="1 2">DSM 29371</strain>
    </source>
</reference>
<accession>A0A521E1B1</accession>
<sequence>MIIRGILDKSLSKQTCIRGFARIKELARISKANPEYQRELIDKQKKVISNFLTEETYLFFPEVILSLKLKYDFTSTGAKKDAPLTLIEANKSFKSNVNSLNIRVVERKNSKVFDVGGRDEVKIVELEIEDGELLKLIKENKHPFHRIDGNHRLSAAEQIDDDRIQTMDVPFCIVLFEETTTNEFNPITELLEKKTSNTYEKFERVVFYNINSKTIPLTLEQNLKGIIGETEYFGDDEIAKIFQYDGKDVGVNARKLGLKIRSEDFQSIKTNLESYKWSLSLNIFRLYNKFKKVRKSKDIIDIVYEALQAVNTLYRDDELLKANKNIDILLAFLFYKAFEDKTTFNIFYHWIINNHLFEAEETKAESIIRIFNQIKEKEIKVFVAMPYFSSAIVKSHNEIYKSVIDEIKDKYGINITLHPIMTYKGESVNIVNDIFEKIKGCHIFIANITGNNANVTYEMGWARALNIPVIITKEEKAEEPKSDYKLDFYFTYQKDAHTTLKEEIGRHIKTILIERYKFKIPSQ</sequence>
<dbReference type="Gene3D" id="3.40.50.450">
    <property type="match status" value="1"/>
</dbReference>
<dbReference type="RefSeq" id="WP_142718726.1">
    <property type="nucleotide sequence ID" value="NZ_FXTC01000006.1"/>
</dbReference>
<dbReference type="AlphaFoldDB" id="A0A521E1B1"/>
<protein>
    <recommendedName>
        <fullName evidence="3">DGQHR domain-containing protein</fullName>
    </recommendedName>
</protein>
<dbReference type="Proteomes" id="UP000316916">
    <property type="component" value="Unassembled WGS sequence"/>
</dbReference>
<dbReference type="SUPFAM" id="SSF52309">
    <property type="entry name" value="N-(deoxy)ribosyltransferase-like"/>
    <property type="match status" value="1"/>
</dbReference>
<evidence type="ECO:0000313" key="1">
    <source>
        <dbReference type="EMBL" id="SMO77625.1"/>
    </source>
</evidence>
<organism evidence="1 2">
    <name type="scientific">Chryseobacterium rhizoplanae</name>
    <dbReference type="NCBI Taxonomy" id="1609531"/>
    <lineage>
        <taxon>Bacteria</taxon>
        <taxon>Pseudomonadati</taxon>
        <taxon>Bacteroidota</taxon>
        <taxon>Flavobacteriia</taxon>
        <taxon>Flavobacteriales</taxon>
        <taxon>Weeksellaceae</taxon>
        <taxon>Chryseobacterium group</taxon>
        <taxon>Chryseobacterium</taxon>
    </lineage>
</organism>
<proteinExistence type="predicted"/>
<keyword evidence="2" id="KW-1185">Reference proteome</keyword>